<dbReference type="EMBL" id="JAGFNK010000327">
    <property type="protein sequence ID" value="KAI9452743.1"/>
    <property type="molecule type" value="Genomic_DNA"/>
</dbReference>
<keyword evidence="2" id="KW-1185">Reference proteome</keyword>
<comment type="caution">
    <text evidence="1">The sequence shown here is derived from an EMBL/GenBank/DDBJ whole genome shotgun (WGS) entry which is preliminary data.</text>
</comment>
<evidence type="ECO:0000313" key="1">
    <source>
        <dbReference type="EMBL" id="KAI9452743.1"/>
    </source>
</evidence>
<organism evidence="1 2">
    <name type="scientific">Russula earlei</name>
    <dbReference type="NCBI Taxonomy" id="71964"/>
    <lineage>
        <taxon>Eukaryota</taxon>
        <taxon>Fungi</taxon>
        <taxon>Dikarya</taxon>
        <taxon>Basidiomycota</taxon>
        <taxon>Agaricomycotina</taxon>
        <taxon>Agaricomycetes</taxon>
        <taxon>Russulales</taxon>
        <taxon>Russulaceae</taxon>
        <taxon>Russula</taxon>
    </lineage>
</organism>
<gene>
    <name evidence="1" type="ORF">F5148DRAFT_497418</name>
</gene>
<protein>
    <submittedName>
        <fullName evidence="1">Uncharacterized protein</fullName>
    </submittedName>
</protein>
<evidence type="ECO:0000313" key="2">
    <source>
        <dbReference type="Proteomes" id="UP001207468"/>
    </source>
</evidence>
<name>A0ACC0TXF9_9AGAM</name>
<dbReference type="Proteomes" id="UP001207468">
    <property type="component" value="Unassembled WGS sequence"/>
</dbReference>
<sequence length="85" mass="9492">MTLLSVLPCLYLPLDQAPWTLHALPGTLHYFLTILLADAWCSNLGGHDTISLQHASLWLETIKVLMLVKKKLHLMHAQATAALQH</sequence>
<proteinExistence type="predicted"/>
<accession>A0ACC0TXF9</accession>
<reference evidence="1" key="1">
    <citation type="submission" date="2021-03" db="EMBL/GenBank/DDBJ databases">
        <title>Evolutionary priming and transition to the ectomycorrhizal habit in an iconic lineage of mushroom-forming fungi: is preadaptation a requirement?</title>
        <authorList>
            <consortium name="DOE Joint Genome Institute"/>
            <person name="Looney B.P."/>
            <person name="Miyauchi S."/>
            <person name="Morin E."/>
            <person name="Drula E."/>
            <person name="Courty P.E."/>
            <person name="Chicoki N."/>
            <person name="Fauchery L."/>
            <person name="Kohler A."/>
            <person name="Kuo A."/>
            <person name="LaButti K."/>
            <person name="Pangilinan J."/>
            <person name="Lipzen A."/>
            <person name="Riley R."/>
            <person name="Andreopoulos W."/>
            <person name="He G."/>
            <person name="Johnson J."/>
            <person name="Barry K.W."/>
            <person name="Grigoriev I.V."/>
            <person name="Nagy L."/>
            <person name="Hibbett D."/>
            <person name="Henrissat B."/>
            <person name="Matheny P.B."/>
            <person name="Labbe J."/>
            <person name="Martin A.F."/>
        </authorList>
    </citation>
    <scope>NUCLEOTIDE SEQUENCE</scope>
    <source>
        <strain evidence="1">BPL698</strain>
    </source>
</reference>